<dbReference type="AlphaFoldDB" id="A0AAV5BKJ5"/>
<proteinExistence type="predicted"/>
<reference evidence="1" key="1">
    <citation type="journal article" date="2018" name="DNA Res.">
        <title>Multiple hybrid de novo genome assembly of finger millet, an orphan allotetraploid crop.</title>
        <authorList>
            <person name="Hatakeyama M."/>
            <person name="Aluri S."/>
            <person name="Balachadran M.T."/>
            <person name="Sivarajan S.R."/>
            <person name="Patrignani A."/>
            <person name="Gruter S."/>
            <person name="Poveda L."/>
            <person name="Shimizu-Inatsugi R."/>
            <person name="Baeten J."/>
            <person name="Francoijs K.J."/>
            <person name="Nataraja K.N."/>
            <person name="Reddy Y.A.N."/>
            <person name="Phadnis S."/>
            <person name="Ravikumar R.L."/>
            <person name="Schlapbach R."/>
            <person name="Sreeman S.M."/>
            <person name="Shimizu K.K."/>
        </authorList>
    </citation>
    <scope>NUCLEOTIDE SEQUENCE</scope>
</reference>
<reference evidence="1" key="2">
    <citation type="submission" date="2021-12" db="EMBL/GenBank/DDBJ databases">
        <title>Resequencing data analysis of finger millet.</title>
        <authorList>
            <person name="Hatakeyama M."/>
            <person name="Aluri S."/>
            <person name="Balachadran M.T."/>
            <person name="Sivarajan S.R."/>
            <person name="Poveda L."/>
            <person name="Shimizu-Inatsugi R."/>
            <person name="Schlapbach R."/>
            <person name="Sreeman S.M."/>
            <person name="Shimizu K.K."/>
        </authorList>
    </citation>
    <scope>NUCLEOTIDE SEQUENCE</scope>
</reference>
<dbReference type="EMBL" id="BQKI01000001">
    <property type="protein sequence ID" value="GJM86848.1"/>
    <property type="molecule type" value="Genomic_DNA"/>
</dbReference>
<name>A0AAV5BKJ5_ELECO</name>
<evidence type="ECO:0000313" key="2">
    <source>
        <dbReference type="Proteomes" id="UP001054889"/>
    </source>
</evidence>
<keyword evidence="2" id="KW-1185">Reference proteome</keyword>
<dbReference type="Proteomes" id="UP001054889">
    <property type="component" value="Unassembled WGS sequence"/>
</dbReference>
<evidence type="ECO:0000313" key="1">
    <source>
        <dbReference type="EMBL" id="GJM86848.1"/>
    </source>
</evidence>
<protein>
    <submittedName>
        <fullName evidence="1">Uncharacterized protein</fullName>
    </submittedName>
</protein>
<gene>
    <name evidence="1" type="primary">ga02746</name>
    <name evidence="1" type="ORF">PR202_ga02746</name>
</gene>
<accession>A0AAV5BKJ5</accession>
<sequence length="55" mass="6053">MWYTASEHQKKGFNSLVALGAWIIWTHRNACVFDGAAPSITMVIAVEKDVVSKSS</sequence>
<organism evidence="1 2">
    <name type="scientific">Eleusine coracana subsp. coracana</name>
    <dbReference type="NCBI Taxonomy" id="191504"/>
    <lineage>
        <taxon>Eukaryota</taxon>
        <taxon>Viridiplantae</taxon>
        <taxon>Streptophyta</taxon>
        <taxon>Embryophyta</taxon>
        <taxon>Tracheophyta</taxon>
        <taxon>Spermatophyta</taxon>
        <taxon>Magnoliopsida</taxon>
        <taxon>Liliopsida</taxon>
        <taxon>Poales</taxon>
        <taxon>Poaceae</taxon>
        <taxon>PACMAD clade</taxon>
        <taxon>Chloridoideae</taxon>
        <taxon>Cynodonteae</taxon>
        <taxon>Eleusininae</taxon>
        <taxon>Eleusine</taxon>
    </lineage>
</organism>
<comment type="caution">
    <text evidence="1">The sequence shown here is derived from an EMBL/GenBank/DDBJ whole genome shotgun (WGS) entry which is preliminary data.</text>
</comment>